<protein>
    <submittedName>
        <fullName evidence="3">ATP-binding protein</fullName>
    </submittedName>
</protein>
<dbReference type="Proteomes" id="UP001212821">
    <property type="component" value="Plasmid punmamed3"/>
</dbReference>
<keyword evidence="1" id="KW-0808">Transferase</keyword>
<dbReference type="InterPro" id="IPR003594">
    <property type="entry name" value="HATPase_dom"/>
</dbReference>
<dbReference type="Pfam" id="PF13581">
    <property type="entry name" value="HATPase_c_2"/>
    <property type="match status" value="1"/>
</dbReference>
<geneLocation type="plasmid" evidence="3 4">
    <name>punmamed3</name>
</geneLocation>
<gene>
    <name evidence="3" type="ORF">O1G21_40825</name>
</gene>
<dbReference type="EMBL" id="CP115452">
    <property type="protein sequence ID" value="WBP92079.1"/>
    <property type="molecule type" value="Genomic_DNA"/>
</dbReference>
<evidence type="ECO:0000259" key="2">
    <source>
        <dbReference type="Pfam" id="PF13581"/>
    </source>
</evidence>
<dbReference type="SUPFAM" id="SSF55874">
    <property type="entry name" value="ATPase domain of HSP90 chaperone/DNA topoisomerase II/histidine kinase"/>
    <property type="match status" value="1"/>
</dbReference>
<organism evidence="3 4">
    <name type="scientific">Kitasatospora cathayae</name>
    <dbReference type="NCBI Taxonomy" id="3004092"/>
    <lineage>
        <taxon>Bacteria</taxon>
        <taxon>Bacillati</taxon>
        <taxon>Actinomycetota</taxon>
        <taxon>Actinomycetes</taxon>
        <taxon>Kitasatosporales</taxon>
        <taxon>Streptomycetaceae</taxon>
        <taxon>Kitasatospora</taxon>
    </lineage>
</organism>
<dbReference type="CDD" id="cd16936">
    <property type="entry name" value="HATPase_RsbW-like"/>
    <property type="match status" value="1"/>
</dbReference>
<dbReference type="PANTHER" id="PTHR35526">
    <property type="entry name" value="ANTI-SIGMA-F FACTOR RSBW-RELATED"/>
    <property type="match status" value="1"/>
</dbReference>
<dbReference type="InterPro" id="IPR036890">
    <property type="entry name" value="HATPase_C_sf"/>
</dbReference>
<proteinExistence type="predicted"/>
<keyword evidence="3" id="KW-0547">Nucleotide-binding</keyword>
<reference evidence="3 4" key="1">
    <citation type="submission" date="2022-12" db="EMBL/GenBank/DDBJ databases">
        <title>HUAS 3-15.</title>
        <authorList>
            <person name="Mo P."/>
        </authorList>
    </citation>
    <scope>NUCLEOTIDE SEQUENCE [LARGE SCALE GENOMIC DNA]</scope>
    <source>
        <strain evidence="3 4">HUAS 3-15</strain>
        <plasmid evidence="3 4">punmamed3</plasmid>
    </source>
</reference>
<dbReference type="GO" id="GO:0005524">
    <property type="term" value="F:ATP binding"/>
    <property type="evidence" value="ECO:0007669"/>
    <property type="project" value="UniProtKB-KW"/>
</dbReference>
<keyword evidence="4" id="KW-1185">Reference proteome</keyword>
<name>A0ABY7QJJ9_9ACTN</name>
<keyword evidence="3" id="KW-0614">Plasmid</keyword>
<dbReference type="RefSeq" id="WP_270151775.1">
    <property type="nucleotide sequence ID" value="NZ_CP115452.1"/>
</dbReference>
<keyword evidence="1" id="KW-0723">Serine/threonine-protein kinase</keyword>
<keyword evidence="3" id="KW-0067">ATP-binding</keyword>
<accession>A0ABY7QJJ9</accession>
<dbReference type="Gene3D" id="3.30.565.10">
    <property type="entry name" value="Histidine kinase-like ATPase, C-terminal domain"/>
    <property type="match status" value="1"/>
</dbReference>
<dbReference type="PANTHER" id="PTHR35526:SF3">
    <property type="entry name" value="ANTI-SIGMA-F FACTOR RSBW"/>
    <property type="match status" value="1"/>
</dbReference>
<dbReference type="InterPro" id="IPR050267">
    <property type="entry name" value="Anti-sigma-factor_SerPK"/>
</dbReference>
<keyword evidence="1" id="KW-0418">Kinase</keyword>
<sequence length="174" mass="18877">MSREASPPLTEEEIPLTTAEINGRPTGALAEDVLSHWVRGRPLSFRLPSLGHAVPVSRRLAALWLDAEDVRADHARDAALLVISELVANALKHSNSAHITGWLRRTADRLLLEVRDQGRTSAVPRLHRATPDEEHGRGLALVAGYSQEWGMRLSTDGSCSVWAAVPLSGRSAAC</sequence>
<evidence type="ECO:0000313" key="4">
    <source>
        <dbReference type="Proteomes" id="UP001212821"/>
    </source>
</evidence>
<feature type="domain" description="Histidine kinase/HSP90-like ATPase" evidence="2">
    <location>
        <begin position="53"/>
        <end position="157"/>
    </location>
</feature>
<evidence type="ECO:0000313" key="3">
    <source>
        <dbReference type="EMBL" id="WBP92079.1"/>
    </source>
</evidence>
<evidence type="ECO:0000256" key="1">
    <source>
        <dbReference type="ARBA" id="ARBA00022527"/>
    </source>
</evidence>